<comment type="caution">
    <text evidence="2">The sequence shown here is derived from an EMBL/GenBank/DDBJ whole genome shotgun (WGS) entry which is preliminary data.</text>
</comment>
<dbReference type="OrthoDB" id="7052525at2"/>
<proteinExistence type="predicted"/>
<gene>
    <name evidence="2" type="ORF">GCM10011403_26530</name>
</gene>
<dbReference type="SUPFAM" id="SSF81901">
    <property type="entry name" value="HCP-like"/>
    <property type="match status" value="1"/>
</dbReference>
<dbReference type="SUPFAM" id="SSF48452">
    <property type="entry name" value="TPR-like"/>
    <property type="match status" value="1"/>
</dbReference>
<sequence>MPVMWVRSFFTALSSVLATVLFSALCPLLSPLPSSVLYAQDSGSSGLESVPMNLPRTTCFGLNGITDPTALSICDALALDQHVRARELAQQWLQEQPDSPGAQFAMAEILSQIEGNLPRALYHLNQAEQLTNYDSLGRALESGNLEWFYLTLTELSYLHQLIGNQEQSLAYLEKLEQIFGQETESFRGWPLIKLKRFDEARASAEQVLNNSNNPRERSRAWNTLCAVELADLRPTESLQACENAMNEDSELAESQGQRLDTVHLLNASEVSLNLLRFQNAENYLDRATEFMDPTSVGNPWVNKLYLYMNQGRFDEARQALDNMMVWRGNQEALITVMNRADHFLVSAIFLLMSGYQDDAARLTQAALNQPDRTGSYTADEAQKDSYAALINSIAHNLRYQRLLEEMAVTPFPGNLRVWVEAQAARFRAWRSERLAASLFANEETLINRMRPYAPLDVHIPEWIEPDLVTLMGAGVTGRLLDTAADQGVFALNMGYYHAWQTEVSYLQSRQDSLLEHAAQAIGQLPSQEVLLRSRVQARLAQTLWQQGSTESQARALTLFAEVYRQDPNLFRRLDISLPVRLTGADNAFAREQQQWLSASPRFSLQENGLLLELAPSPSDAICLRTVERLVLNCTQIAENGADTGNAPSADDTLAPAARLIQQLQMAAFRLDYPIEQSQRLALLGTSVVVSGQQRNPQQQQRDTVLQGSPENR</sequence>
<feature type="compositionally biased region" description="Polar residues" evidence="1">
    <location>
        <begin position="702"/>
        <end position="712"/>
    </location>
</feature>
<keyword evidence="3" id="KW-1185">Reference proteome</keyword>
<name>A0A916QLW5_9GAMM</name>
<feature type="region of interest" description="Disordered" evidence="1">
    <location>
        <begin position="691"/>
        <end position="712"/>
    </location>
</feature>
<dbReference type="EMBL" id="BMIY01000012">
    <property type="protein sequence ID" value="GFZ81775.1"/>
    <property type="molecule type" value="Genomic_DNA"/>
</dbReference>
<dbReference type="Pfam" id="PF13181">
    <property type="entry name" value="TPR_8"/>
    <property type="match status" value="1"/>
</dbReference>
<feature type="compositionally biased region" description="Low complexity" evidence="1">
    <location>
        <begin position="692"/>
        <end position="701"/>
    </location>
</feature>
<evidence type="ECO:0000256" key="1">
    <source>
        <dbReference type="SAM" id="MobiDB-lite"/>
    </source>
</evidence>
<dbReference type="Gene3D" id="1.25.40.10">
    <property type="entry name" value="Tetratricopeptide repeat domain"/>
    <property type="match status" value="2"/>
</dbReference>
<accession>A0A916QLW5</accession>
<dbReference type="InterPro" id="IPR011990">
    <property type="entry name" value="TPR-like_helical_dom_sf"/>
</dbReference>
<evidence type="ECO:0000313" key="2">
    <source>
        <dbReference type="EMBL" id="GFZ81775.1"/>
    </source>
</evidence>
<dbReference type="RefSeq" id="WP_068810261.1">
    <property type="nucleotide sequence ID" value="NZ_BMIY01000012.1"/>
</dbReference>
<evidence type="ECO:0000313" key="3">
    <source>
        <dbReference type="Proteomes" id="UP000627715"/>
    </source>
</evidence>
<protein>
    <submittedName>
        <fullName evidence="2">Uncharacterized protein</fullName>
    </submittedName>
</protein>
<dbReference type="Proteomes" id="UP000627715">
    <property type="component" value="Unassembled WGS sequence"/>
</dbReference>
<organism evidence="2 3">
    <name type="scientific">Pseudohongiella nitratireducens</name>
    <dbReference type="NCBI Taxonomy" id="1768907"/>
    <lineage>
        <taxon>Bacteria</taxon>
        <taxon>Pseudomonadati</taxon>
        <taxon>Pseudomonadota</taxon>
        <taxon>Gammaproteobacteria</taxon>
        <taxon>Pseudomonadales</taxon>
        <taxon>Pseudohongiellaceae</taxon>
        <taxon>Pseudohongiella</taxon>
    </lineage>
</organism>
<dbReference type="AlphaFoldDB" id="A0A916QLW5"/>
<reference evidence="2" key="2">
    <citation type="submission" date="2020-09" db="EMBL/GenBank/DDBJ databases">
        <authorList>
            <person name="Sun Q."/>
            <person name="Zhou Y."/>
        </authorList>
    </citation>
    <scope>NUCLEOTIDE SEQUENCE</scope>
    <source>
        <strain evidence="2">CGMCC 1.15425</strain>
    </source>
</reference>
<reference evidence="2" key="1">
    <citation type="journal article" date="2014" name="Int. J. Syst. Evol. Microbiol.">
        <title>Complete genome sequence of Corynebacterium casei LMG S-19264T (=DSM 44701T), isolated from a smear-ripened cheese.</title>
        <authorList>
            <consortium name="US DOE Joint Genome Institute (JGI-PGF)"/>
            <person name="Walter F."/>
            <person name="Albersmeier A."/>
            <person name="Kalinowski J."/>
            <person name="Ruckert C."/>
        </authorList>
    </citation>
    <scope>NUCLEOTIDE SEQUENCE</scope>
    <source>
        <strain evidence="2">CGMCC 1.15425</strain>
    </source>
</reference>
<dbReference type="InterPro" id="IPR019734">
    <property type="entry name" value="TPR_rpt"/>
</dbReference>